<keyword evidence="2" id="KW-0326">Glycosidase</keyword>
<dbReference type="SUPFAM" id="SSF53756">
    <property type="entry name" value="UDP-Glycosyltransferase/glycogen phosphorylase"/>
    <property type="match status" value="1"/>
</dbReference>
<gene>
    <name evidence="2" type="primary">legG</name>
    <name evidence="2" type="ORF">Pan241w_19000</name>
</gene>
<dbReference type="GO" id="GO:0006047">
    <property type="term" value="P:UDP-N-acetylglucosamine metabolic process"/>
    <property type="evidence" value="ECO:0007669"/>
    <property type="project" value="InterPro"/>
</dbReference>
<dbReference type="NCBIfam" id="TIGR03568">
    <property type="entry name" value="NeuC_NnaA"/>
    <property type="match status" value="1"/>
</dbReference>
<accession>A0A517RD74</accession>
<name>A0A517RD74_9PLAN</name>
<dbReference type="KEGG" id="gaz:Pan241w_19000"/>
<feature type="domain" description="UDP-N-acetylglucosamine 2-epimerase" evidence="1">
    <location>
        <begin position="24"/>
        <end position="369"/>
    </location>
</feature>
<dbReference type="InterPro" id="IPR020004">
    <property type="entry name" value="UDP-GlcNAc_Epase"/>
</dbReference>
<dbReference type="OrthoDB" id="9803238at2"/>
<sequence>MSKTVCLITGSRAEYGLLKPLIDEIRSDDSFTLQLLVTGSHLSPEFGLTYQEIEADGYSIDEKVEVVMSSDSPVGICKSMGLGLISFSEVFARLQPELVIVLGDRYEIFSAVSAAHISRIPVAHLHGGEVTEGAFDDALRHSITKMSHFHFTSTEAYRKRVIQLGESPERVFNVGAIGLDNIARLDLMSREEFEESIGLKLNKNNLLCTFHPVTLEANTAAEQVQNLLNVLEQLDDTNIIFTKTNADTDGRVINQLIDDFVQKDASRYRAFTSLGQMRYLSGMQFVDAVIGNSSSGIIEAPSFGIGTINIGNRQTGRIKSESVIDCESTEIGIATAFKTLYSPEFEQIKKNSANPYGDGQTAKRIVSRLRECCSSQSIQKKFYDLVSG</sequence>
<dbReference type="CDD" id="cd03786">
    <property type="entry name" value="GTB_UDP-GlcNAc_2-Epimerase"/>
    <property type="match status" value="1"/>
</dbReference>
<proteinExistence type="predicted"/>
<organism evidence="2 3">
    <name type="scientific">Gimesia alba</name>
    <dbReference type="NCBI Taxonomy" id="2527973"/>
    <lineage>
        <taxon>Bacteria</taxon>
        <taxon>Pseudomonadati</taxon>
        <taxon>Planctomycetota</taxon>
        <taxon>Planctomycetia</taxon>
        <taxon>Planctomycetales</taxon>
        <taxon>Planctomycetaceae</taxon>
        <taxon>Gimesia</taxon>
    </lineage>
</organism>
<dbReference type="RefSeq" id="WP_145214063.1">
    <property type="nucleotide sequence ID" value="NZ_CP036269.1"/>
</dbReference>
<protein>
    <submittedName>
        <fullName evidence="2">GDP/UDP-N,N'-diacetylbacillosamine 2-epimerase (Hydrolyzing)</fullName>
        <ecNumber evidence="2">3.2.1.184</ecNumber>
    </submittedName>
</protein>
<dbReference type="GO" id="GO:0102388">
    <property type="term" value="F:UDP-N,N'-diacetylbacillosamine 2-epimerase activity"/>
    <property type="evidence" value="ECO:0007669"/>
    <property type="project" value="UniProtKB-EC"/>
</dbReference>
<dbReference type="Gene3D" id="3.40.50.2000">
    <property type="entry name" value="Glycogen Phosphorylase B"/>
    <property type="match status" value="2"/>
</dbReference>
<dbReference type="Pfam" id="PF02350">
    <property type="entry name" value="Epimerase_2"/>
    <property type="match status" value="1"/>
</dbReference>
<dbReference type="InterPro" id="IPR003331">
    <property type="entry name" value="UDP_GlcNAc_Epimerase_2_dom"/>
</dbReference>
<dbReference type="Proteomes" id="UP000317171">
    <property type="component" value="Chromosome"/>
</dbReference>
<evidence type="ECO:0000259" key="1">
    <source>
        <dbReference type="Pfam" id="PF02350"/>
    </source>
</evidence>
<dbReference type="EMBL" id="CP036269">
    <property type="protein sequence ID" value="QDT41832.1"/>
    <property type="molecule type" value="Genomic_DNA"/>
</dbReference>
<dbReference type="EC" id="3.2.1.184" evidence="2"/>
<evidence type="ECO:0000313" key="3">
    <source>
        <dbReference type="Proteomes" id="UP000317171"/>
    </source>
</evidence>
<dbReference type="AlphaFoldDB" id="A0A517RD74"/>
<keyword evidence="2" id="KW-0378">Hydrolase</keyword>
<evidence type="ECO:0000313" key="2">
    <source>
        <dbReference type="EMBL" id="QDT41832.1"/>
    </source>
</evidence>
<dbReference type="PANTHER" id="PTHR43174:SF3">
    <property type="entry name" value="UDP-N-ACETYLGLUCOSAMINE 2-EPIMERASE"/>
    <property type="match status" value="1"/>
</dbReference>
<dbReference type="PANTHER" id="PTHR43174">
    <property type="entry name" value="UDP-N-ACETYLGLUCOSAMINE 2-EPIMERASE"/>
    <property type="match status" value="1"/>
</dbReference>
<dbReference type="InterPro" id="IPR029767">
    <property type="entry name" value="WecB-like"/>
</dbReference>
<reference evidence="2 3" key="1">
    <citation type="submission" date="2019-02" db="EMBL/GenBank/DDBJ databases">
        <title>Deep-cultivation of Planctomycetes and their phenomic and genomic characterization uncovers novel biology.</title>
        <authorList>
            <person name="Wiegand S."/>
            <person name="Jogler M."/>
            <person name="Boedeker C."/>
            <person name="Pinto D."/>
            <person name="Vollmers J."/>
            <person name="Rivas-Marin E."/>
            <person name="Kohn T."/>
            <person name="Peeters S.H."/>
            <person name="Heuer A."/>
            <person name="Rast P."/>
            <person name="Oberbeckmann S."/>
            <person name="Bunk B."/>
            <person name="Jeske O."/>
            <person name="Meyerdierks A."/>
            <person name="Storesund J.E."/>
            <person name="Kallscheuer N."/>
            <person name="Luecker S."/>
            <person name="Lage O.M."/>
            <person name="Pohl T."/>
            <person name="Merkel B.J."/>
            <person name="Hornburger P."/>
            <person name="Mueller R.-W."/>
            <person name="Bruemmer F."/>
            <person name="Labrenz M."/>
            <person name="Spormann A.M."/>
            <person name="Op den Camp H."/>
            <person name="Overmann J."/>
            <person name="Amann R."/>
            <person name="Jetten M.S.M."/>
            <person name="Mascher T."/>
            <person name="Medema M.H."/>
            <person name="Devos D.P."/>
            <person name="Kaster A.-K."/>
            <person name="Ovreas L."/>
            <person name="Rohde M."/>
            <person name="Galperin M.Y."/>
            <person name="Jogler C."/>
        </authorList>
    </citation>
    <scope>NUCLEOTIDE SEQUENCE [LARGE SCALE GENOMIC DNA]</scope>
    <source>
        <strain evidence="2 3">Pan241w</strain>
    </source>
</reference>
<keyword evidence="3" id="KW-1185">Reference proteome</keyword>